<dbReference type="RefSeq" id="WP_231594179.1">
    <property type="nucleotide sequence ID" value="NZ_FONN01000001.1"/>
</dbReference>
<sequence length="525" mass="59076">MEKRLSNRKMIKKWVVVPATLMVATSILAACSGGAQSTAEKHVLRIGVLYGGADNEPYFRSQYTDTYEMMNPEIDFEIVSAIDYSDMRYQTPDENGNIDQPDPYAKMKDMLTGDNPVDVVVLDYNMLRRLVQDNLLKQLDPLISQSKFDLTDYVPTVIDGIKSAGDNNIYALTPTFSSSALYYNKKLFEEAGVEPPTDNMTWKDIMDKARLVSKGEGVDRKYGMTFSRWNGGDFNSDIQTYSSALQLKMWDDKGEKMLVNTPQWENVWNTVSSLYRDDVVPDQEDINKINEELNKESADGNYVYNPTQGDLFAGGKVAMTISDYNYVNELSNTMNNASKIKDFEAFDWDVVTYPTHEEAPGIGGAIYFSQLMGINNNAQNSEDAWKFIQFTNSKEWAEMKSRSTYELVARKEFLKPKNGMNYNINAFTALKPIPPQSVDTEKLYREKPGIWEAQNASYELFQKVIKGDITSKEALAEWETKGNAVLEKIKKQPTKTDSGKAAEAGTDDASTKPVEEEAEAAVPAG</sequence>
<dbReference type="InterPro" id="IPR006059">
    <property type="entry name" value="SBP"/>
</dbReference>
<dbReference type="Proteomes" id="UP000183410">
    <property type="component" value="Unassembled WGS sequence"/>
</dbReference>
<protein>
    <submittedName>
        <fullName evidence="3">Multiple sugar transport system substrate-binding protein</fullName>
    </submittedName>
</protein>
<dbReference type="PROSITE" id="PS51257">
    <property type="entry name" value="PROKAR_LIPOPROTEIN"/>
    <property type="match status" value="1"/>
</dbReference>
<keyword evidence="3" id="KW-0762">Sugar transport</keyword>
<evidence type="ECO:0000313" key="3">
    <source>
        <dbReference type="EMBL" id="SFE10785.1"/>
    </source>
</evidence>
<evidence type="ECO:0000256" key="1">
    <source>
        <dbReference type="SAM" id="MobiDB-lite"/>
    </source>
</evidence>
<feature type="chain" id="PRO_5010347495" evidence="2">
    <location>
        <begin position="30"/>
        <end position="525"/>
    </location>
</feature>
<keyword evidence="4" id="KW-1185">Reference proteome</keyword>
<reference evidence="4" key="1">
    <citation type="submission" date="2016-10" db="EMBL/GenBank/DDBJ databases">
        <authorList>
            <person name="Varghese N."/>
            <person name="Submissions S."/>
        </authorList>
    </citation>
    <scope>NUCLEOTIDE SEQUENCE [LARGE SCALE GENOMIC DNA]</scope>
    <source>
        <strain evidence="4">CGMCC 1.10223</strain>
    </source>
</reference>
<evidence type="ECO:0000256" key="2">
    <source>
        <dbReference type="SAM" id="SignalP"/>
    </source>
</evidence>
<feature type="region of interest" description="Disordered" evidence="1">
    <location>
        <begin position="483"/>
        <end position="525"/>
    </location>
</feature>
<dbReference type="EMBL" id="FONN01000001">
    <property type="protein sequence ID" value="SFE10785.1"/>
    <property type="molecule type" value="Genomic_DNA"/>
</dbReference>
<organism evidence="3 4">
    <name type="scientific">Paenibacillus algorifonticola</name>
    <dbReference type="NCBI Taxonomy" id="684063"/>
    <lineage>
        <taxon>Bacteria</taxon>
        <taxon>Bacillati</taxon>
        <taxon>Bacillota</taxon>
        <taxon>Bacilli</taxon>
        <taxon>Bacillales</taxon>
        <taxon>Paenibacillaceae</taxon>
        <taxon>Paenibacillus</taxon>
    </lineage>
</organism>
<accession>A0A1I1XTW3</accession>
<proteinExistence type="predicted"/>
<evidence type="ECO:0000313" key="4">
    <source>
        <dbReference type="Proteomes" id="UP000183410"/>
    </source>
</evidence>
<keyword evidence="2" id="KW-0732">Signal</keyword>
<dbReference type="AlphaFoldDB" id="A0A1I1XTW3"/>
<dbReference type="Gene3D" id="3.40.190.10">
    <property type="entry name" value="Periplasmic binding protein-like II"/>
    <property type="match status" value="1"/>
</dbReference>
<dbReference type="PANTHER" id="PTHR43649">
    <property type="entry name" value="ARABINOSE-BINDING PROTEIN-RELATED"/>
    <property type="match status" value="1"/>
</dbReference>
<dbReference type="PANTHER" id="PTHR43649:SF12">
    <property type="entry name" value="DIACETYLCHITOBIOSE BINDING PROTEIN DASA"/>
    <property type="match status" value="1"/>
</dbReference>
<name>A0A1I1XTW3_9BACL</name>
<dbReference type="InterPro" id="IPR050490">
    <property type="entry name" value="Bact_solute-bd_prot1"/>
</dbReference>
<keyword evidence="3" id="KW-0813">Transport</keyword>
<dbReference type="Pfam" id="PF01547">
    <property type="entry name" value="SBP_bac_1"/>
    <property type="match status" value="1"/>
</dbReference>
<dbReference type="SUPFAM" id="SSF53850">
    <property type="entry name" value="Periplasmic binding protein-like II"/>
    <property type="match status" value="1"/>
</dbReference>
<feature type="signal peptide" evidence="2">
    <location>
        <begin position="1"/>
        <end position="29"/>
    </location>
</feature>
<gene>
    <name evidence="3" type="ORF">SAMN04487969_10188</name>
</gene>